<sequence>MTASKKDQEKSSSDRPSWLIHIEERIEEERDEFPLECPYYEIVRDLLLVPKEDNNAVSQAIHKFYDVYTTEAENEIRRRPEYSAGHKLNTIASVTFETADEIFYTTYQHDRLAELLIGIKREAANEYNIENPKFVYYSWGVENAANESWNAGHVDALTQRFATEPKEIWAEAWINTSALLAKLFQGGLLDADGARWIADDFERAFESDIPGDVRSDIGRQAQILALVNYIIIAGEIFVKKVRRPSQTWKLWASKIKGVADTVDKDTRWDLKGRAQMAYDRMVELYPEAFDER</sequence>
<name>A0A8H5WWG3_FUSHE</name>
<evidence type="ECO:0000313" key="2">
    <source>
        <dbReference type="Proteomes" id="UP000567885"/>
    </source>
</evidence>
<accession>A0A8H5WWG3</accession>
<keyword evidence="2" id="KW-1185">Reference proteome</keyword>
<evidence type="ECO:0000313" key="1">
    <source>
        <dbReference type="EMBL" id="KAF5672783.1"/>
    </source>
</evidence>
<dbReference type="EMBL" id="JAAGWQ010000058">
    <property type="protein sequence ID" value="KAF5672783.1"/>
    <property type="molecule type" value="Genomic_DNA"/>
</dbReference>
<dbReference type="AlphaFoldDB" id="A0A8H5WWG3"/>
<protein>
    <submittedName>
        <fullName evidence="1">Uncharacterized protein</fullName>
    </submittedName>
</protein>
<gene>
    <name evidence="1" type="ORF">FHETE_3617</name>
</gene>
<dbReference type="OrthoDB" id="5075004at2759"/>
<proteinExistence type="predicted"/>
<dbReference type="InterPro" id="IPR022085">
    <property type="entry name" value="OpdG"/>
</dbReference>
<organism evidence="1 2">
    <name type="scientific">Fusarium heterosporum</name>
    <dbReference type="NCBI Taxonomy" id="42747"/>
    <lineage>
        <taxon>Eukaryota</taxon>
        <taxon>Fungi</taxon>
        <taxon>Dikarya</taxon>
        <taxon>Ascomycota</taxon>
        <taxon>Pezizomycotina</taxon>
        <taxon>Sordariomycetes</taxon>
        <taxon>Hypocreomycetidae</taxon>
        <taxon>Hypocreales</taxon>
        <taxon>Nectriaceae</taxon>
        <taxon>Fusarium</taxon>
        <taxon>Fusarium heterosporum species complex</taxon>
    </lineage>
</organism>
<dbReference type="Pfam" id="PF12311">
    <property type="entry name" value="DUF3632"/>
    <property type="match status" value="1"/>
</dbReference>
<comment type="caution">
    <text evidence="1">The sequence shown here is derived from an EMBL/GenBank/DDBJ whole genome shotgun (WGS) entry which is preliminary data.</text>
</comment>
<reference evidence="1 2" key="1">
    <citation type="submission" date="2020-05" db="EMBL/GenBank/DDBJ databases">
        <title>Identification and distribution of gene clusters putatively required for synthesis of sphingolipid metabolism inhibitors in phylogenetically diverse species of the filamentous fungus Fusarium.</title>
        <authorList>
            <person name="Kim H.-S."/>
            <person name="Busman M."/>
            <person name="Brown D.W."/>
            <person name="Divon H."/>
            <person name="Uhlig S."/>
            <person name="Proctor R.H."/>
        </authorList>
    </citation>
    <scope>NUCLEOTIDE SEQUENCE [LARGE SCALE GENOMIC DNA]</scope>
    <source>
        <strain evidence="1 2">NRRL 20693</strain>
    </source>
</reference>
<dbReference type="Proteomes" id="UP000567885">
    <property type="component" value="Unassembled WGS sequence"/>
</dbReference>